<evidence type="ECO:0000313" key="1">
    <source>
        <dbReference type="EnsemblPlants" id="MELO3C030926.2.1"/>
    </source>
</evidence>
<sequence length="62" mass="6988">MKSIVDQFSVWKLGLKGMLDAIKENFLNLTPTTTTTITIMLFFIFHLCAQIAEDVKALPTEV</sequence>
<organism evidence="1">
    <name type="scientific">Cucumis melo</name>
    <name type="common">Muskmelon</name>
    <dbReference type="NCBI Taxonomy" id="3656"/>
    <lineage>
        <taxon>Eukaryota</taxon>
        <taxon>Viridiplantae</taxon>
        <taxon>Streptophyta</taxon>
        <taxon>Embryophyta</taxon>
        <taxon>Tracheophyta</taxon>
        <taxon>Spermatophyta</taxon>
        <taxon>Magnoliopsida</taxon>
        <taxon>eudicotyledons</taxon>
        <taxon>Gunneridae</taxon>
        <taxon>Pentapetalae</taxon>
        <taxon>rosids</taxon>
        <taxon>fabids</taxon>
        <taxon>Cucurbitales</taxon>
        <taxon>Cucurbitaceae</taxon>
        <taxon>Benincaseae</taxon>
        <taxon>Cucumis</taxon>
    </lineage>
</organism>
<dbReference type="Gramene" id="MELO3C030926.2.1">
    <property type="protein sequence ID" value="MELO3C030926.2.1"/>
    <property type="gene ID" value="MELO3C030926.2"/>
</dbReference>
<accession>A0A9I9EA34</accession>
<protein>
    <submittedName>
        <fullName evidence="1">Uncharacterized protein</fullName>
    </submittedName>
</protein>
<proteinExistence type="predicted"/>
<dbReference type="EnsemblPlants" id="MELO3C030926.2.1">
    <property type="protein sequence ID" value="MELO3C030926.2.1"/>
    <property type="gene ID" value="MELO3C030926.2"/>
</dbReference>
<name>A0A9I9EA34_CUCME</name>
<reference evidence="1" key="1">
    <citation type="submission" date="2023-03" db="UniProtKB">
        <authorList>
            <consortium name="EnsemblPlants"/>
        </authorList>
    </citation>
    <scope>IDENTIFICATION</scope>
</reference>
<dbReference type="AlphaFoldDB" id="A0A9I9EA34"/>